<dbReference type="Pfam" id="PF04564">
    <property type="entry name" value="U-box"/>
    <property type="match status" value="1"/>
</dbReference>
<dbReference type="SUPFAM" id="SSF57850">
    <property type="entry name" value="RING/U-box"/>
    <property type="match status" value="1"/>
</dbReference>
<feature type="region of interest" description="Disordered" evidence="1">
    <location>
        <begin position="37"/>
        <end position="57"/>
    </location>
</feature>
<feature type="compositionally biased region" description="Polar residues" evidence="1">
    <location>
        <begin position="39"/>
        <end position="48"/>
    </location>
</feature>
<dbReference type="InterPro" id="IPR013083">
    <property type="entry name" value="Znf_RING/FYVE/PHD"/>
</dbReference>
<dbReference type="GO" id="GO:0004842">
    <property type="term" value="F:ubiquitin-protein transferase activity"/>
    <property type="evidence" value="ECO:0007669"/>
    <property type="project" value="InterPro"/>
</dbReference>
<evidence type="ECO:0000259" key="2">
    <source>
        <dbReference type="PROSITE" id="PS51698"/>
    </source>
</evidence>
<organism evidence="3 4">
    <name type="scientific">Triparma retinervis</name>
    <dbReference type="NCBI Taxonomy" id="2557542"/>
    <lineage>
        <taxon>Eukaryota</taxon>
        <taxon>Sar</taxon>
        <taxon>Stramenopiles</taxon>
        <taxon>Ochrophyta</taxon>
        <taxon>Bolidophyceae</taxon>
        <taxon>Parmales</taxon>
        <taxon>Triparmaceae</taxon>
        <taxon>Triparma</taxon>
    </lineage>
</organism>
<dbReference type="PANTHER" id="PTHR46573">
    <property type="entry name" value="WD REPEAT, SAM AND U-BOX DOMAIN-CONTAINING PROTEIN 1"/>
    <property type="match status" value="1"/>
</dbReference>
<sequence>METFCCPLTKQRLEDPVIDPEGNTYERSAIEEWLKEHSTSPITRSPLSLEQLAPNRA</sequence>
<dbReference type="GO" id="GO:0016567">
    <property type="term" value="P:protein ubiquitination"/>
    <property type="evidence" value="ECO:0007669"/>
    <property type="project" value="InterPro"/>
</dbReference>
<dbReference type="Proteomes" id="UP001165082">
    <property type="component" value="Unassembled WGS sequence"/>
</dbReference>
<accession>A0A9W7G179</accession>
<dbReference type="InterPro" id="IPR003613">
    <property type="entry name" value="Ubox_domain"/>
</dbReference>
<dbReference type="OrthoDB" id="424220at2759"/>
<keyword evidence="4" id="KW-1185">Reference proteome</keyword>
<protein>
    <recommendedName>
        <fullName evidence="2">U-box domain-containing protein</fullName>
    </recommendedName>
</protein>
<evidence type="ECO:0000256" key="1">
    <source>
        <dbReference type="SAM" id="MobiDB-lite"/>
    </source>
</evidence>
<reference evidence="3" key="1">
    <citation type="submission" date="2022-07" db="EMBL/GenBank/DDBJ databases">
        <title>Genome analysis of Parmales, a sister group of diatoms, reveals the evolutionary specialization of diatoms from phago-mixotrophs to photoautotrophs.</title>
        <authorList>
            <person name="Ban H."/>
            <person name="Sato S."/>
            <person name="Yoshikawa S."/>
            <person name="Kazumasa Y."/>
            <person name="Nakamura Y."/>
            <person name="Ichinomiya M."/>
            <person name="Saitoh K."/>
            <person name="Sato N."/>
            <person name="Blanc-Mathieu R."/>
            <person name="Endo H."/>
            <person name="Kuwata A."/>
            <person name="Ogata H."/>
        </authorList>
    </citation>
    <scope>NUCLEOTIDE SEQUENCE</scope>
</reference>
<dbReference type="EMBL" id="BRXZ01008556">
    <property type="protein sequence ID" value="GMI27994.1"/>
    <property type="molecule type" value="Genomic_DNA"/>
</dbReference>
<dbReference type="Gene3D" id="3.30.40.10">
    <property type="entry name" value="Zinc/RING finger domain, C3HC4 (zinc finger)"/>
    <property type="match status" value="1"/>
</dbReference>
<evidence type="ECO:0000313" key="3">
    <source>
        <dbReference type="EMBL" id="GMI27994.1"/>
    </source>
</evidence>
<proteinExistence type="predicted"/>
<feature type="domain" description="U-box" evidence="2">
    <location>
        <begin position="1"/>
        <end position="57"/>
    </location>
</feature>
<dbReference type="PANTHER" id="PTHR46573:SF1">
    <property type="entry name" value="WD REPEAT, SAM AND U-BOX DOMAIN-CONTAINING PROTEIN 1"/>
    <property type="match status" value="1"/>
</dbReference>
<dbReference type="SMART" id="SM00504">
    <property type="entry name" value="Ubox"/>
    <property type="match status" value="1"/>
</dbReference>
<feature type="non-terminal residue" evidence="3">
    <location>
        <position position="57"/>
    </location>
</feature>
<gene>
    <name evidence="3" type="ORF">TrRE_jg3120</name>
</gene>
<name>A0A9W7G179_9STRA</name>
<dbReference type="AlphaFoldDB" id="A0A9W7G179"/>
<dbReference type="PROSITE" id="PS51698">
    <property type="entry name" value="U_BOX"/>
    <property type="match status" value="1"/>
</dbReference>
<comment type="caution">
    <text evidence="3">The sequence shown here is derived from an EMBL/GenBank/DDBJ whole genome shotgun (WGS) entry which is preliminary data.</text>
</comment>
<dbReference type="InterPro" id="IPR052085">
    <property type="entry name" value="WD-SAM-U-box"/>
</dbReference>
<dbReference type="CDD" id="cd16655">
    <property type="entry name" value="RING-Ubox_WDSUB1-like"/>
    <property type="match status" value="1"/>
</dbReference>
<evidence type="ECO:0000313" key="4">
    <source>
        <dbReference type="Proteomes" id="UP001165082"/>
    </source>
</evidence>